<proteinExistence type="predicted"/>
<reference evidence="2" key="1">
    <citation type="submission" date="2022-10" db="EMBL/GenBank/DDBJ databases">
        <authorList>
            <person name="Hyden B.L."/>
            <person name="Feng K."/>
            <person name="Yates T."/>
            <person name="Jawdy S."/>
            <person name="Smart L.B."/>
            <person name="Muchero W."/>
        </authorList>
    </citation>
    <scope>NUCLEOTIDE SEQUENCE</scope>
    <source>
        <tissue evidence="2">Shoot tip</tissue>
    </source>
</reference>
<comment type="caution">
    <text evidence="2">The sequence shown here is derived from an EMBL/GenBank/DDBJ whole genome shotgun (WGS) entry which is preliminary data.</text>
</comment>
<gene>
    <name evidence="2" type="ORF">OIU77_013540</name>
</gene>
<protein>
    <submittedName>
        <fullName evidence="2">Uncharacterized protein</fullName>
    </submittedName>
</protein>
<reference evidence="2" key="2">
    <citation type="journal article" date="2023" name="Int. J. Mol. Sci.">
        <title>De Novo Assembly and Annotation of 11 Diverse Shrub Willow (Salix) Genomes Reveals Novel Gene Organization in Sex-Linked Regions.</title>
        <authorList>
            <person name="Hyden B."/>
            <person name="Feng K."/>
            <person name="Yates T.B."/>
            <person name="Jawdy S."/>
            <person name="Cereghino C."/>
            <person name="Smart L.B."/>
            <person name="Muchero W."/>
        </authorList>
    </citation>
    <scope>NUCLEOTIDE SEQUENCE</scope>
    <source>
        <tissue evidence="2">Shoot tip</tissue>
    </source>
</reference>
<evidence type="ECO:0000313" key="3">
    <source>
        <dbReference type="Proteomes" id="UP001141253"/>
    </source>
</evidence>
<sequence length="76" mass="8507">MWGYSLFIFIPSSFLLVIPIEVLRWIIVLAAGIDSGMFVASNLKTLDEGNDLAITVVAAFLLQLALAIFFKAWFFH</sequence>
<dbReference type="Proteomes" id="UP001141253">
    <property type="component" value="Chromosome 10"/>
</dbReference>
<keyword evidence="1" id="KW-1133">Transmembrane helix</keyword>
<feature type="transmembrane region" description="Helical" evidence="1">
    <location>
        <begin position="52"/>
        <end position="74"/>
    </location>
</feature>
<organism evidence="2 3">
    <name type="scientific">Salix suchowensis</name>
    <dbReference type="NCBI Taxonomy" id="1278906"/>
    <lineage>
        <taxon>Eukaryota</taxon>
        <taxon>Viridiplantae</taxon>
        <taxon>Streptophyta</taxon>
        <taxon>Embryophyta</taxon>
        <taxon>Tracheophyta</taxon>
        <taxon>Spermatophyta</taxon>
        <taxon>Magnoliopsida</taxon>
        <taxon>eudicotyledons</taxon>
        <taxon>Gunneridae</taxon>
        <taxon>Pentapetalae</taxon>
        <taxon>rosids</taxon>
        <taxon>fabids</taxon>
        <taxon>Malpighiales</taxon>
        <taxon>Salicaceae</taxon>
        <taxon>Saliceae</taxon>
        <taxon>Salix</taxon>
    </lineage>
</organism>
<dbReference type="EMBL" id="JAPFFI010000024">
    <property type="protein sequence ID" value="KAJ6311809.1"/>
    <property type="molecule type" value="Genomic_DNA"/>
</dbReference>
<keyword evidence="1" id="KW-0472">Membrane</keyword>
<dbReference type="InterPro" id="IPR039765">
    <property type="entry name" value="Yip5/YIPF1/YIPF2"/>
</dbReference>
<evidence type="ECO:0000313" key="2">
    <source>
        <dbReference type="EMBL" id="KAJ6311809.1"/>
    </source>
</evidence>
<keyword evidence="3" id="KW-1185">Reference proteome</keyword>
<feature type="transmembrane region" description="Helical" evidence="1">
    <location>
        <begin position="6"/>
        <end position="31"/>
    </location>
</feature>
<name>A0ABQ8ZUV0_9ROSI</name>
<accession>A0ABQ8ZUV0</accession>
<dbReference type="PANTHER" id="PTHR12822:SF5">
    <property type="entry name" value="PROTEIN YIP"/>
    <property type="match status" value="1"/>
</dbReference>
<dbReference type="PANTHER" id="PTHR12822">
    <property type="entry name" value="PROTEIN YIPF"/>
    <property type="match status" value="1"/>
</dbReference>
<evidence type="ECO:0000256" key="1">
    <source>
        <dbReference type="SAM" id="Phobius"/>
    </source>
</evidence>
<keyword evidence="1" id="KW-0812">Transmembrane</keyword>